<evidence type="ECO:0000256" key="8">
    <source>
        <dbReference type="ARBA" id="ARBA00023033"/>
    </source>
</evidence>
<dbReference type="PRINTS" id="PR00385">
    <property type="entry name" value="P450"/>
</dbReference>
<accession>A0A8H7I9C0</accession>
<protein>
    <submittedName>
        <fullName evidence="11">Cytochrome P450</fullName>
    </submittedName>
</protein>
<sequence>MRTLQRLVSTSYLFLLALCTVEPFSPDSEALFSSGNSRNELWHNETETSSLINQWPDARIHRFLALRGSWEESRMNAELPRNELVNMAEKDLLRPIITSPTSPDLALFTESQCSQLTVDQIVHWAARHSGYRVNSHGANVFDAPPTLVRSKEKRIAAVKLCEKLYRERVYGDKILPQRDLSELNGNNQVYVGPEETDIAAQRLFSAQIAEAEAAPHIFEPDINPALDRAAKHSIHDLRALLDVFGVQWDDGETHEILTERAKAHTRLWIGQIINSEVAALEVVVAPGRCRRKVMAECHYKGLDITQRTLHYVDNVCSSFRDLGPDFLRVYVAKTATKTFQSAPAPSLPSQWLIGHLRSMPPGSDHTYFAKLGKDLGSDIISFTIMGQTTVVLNSAAAANDLLEKRSIYSDRPSIMFITDEWLVDWRHAVSMCPYGPRHRTYRKMMNKFISKSAATAYHLYQEAEVRAFLKRLLVSTERLEDDFRHLGAITMRATYGYRVRSADDHFVTLAATTNANLMRGGFAVEFNRKCYPDIKVPTPWFPGAQWKHDALEWRGQKDIMINETFNWTKRQVREGRADSSIVQTLLEDIPESGMSVEDAEDHIKHIAGTMFPAGSETTVASFMIFILAMTLYPEVQQKGQEEIDRVIGTDRLPTMKDQDSLPYVNAIIQEIIRWQPVTPLGMPHRTVQDDISKLDSSLGNVWSAITRDPDVYPDPESFNPDRFYQKATSPAPGFGWGRRICPGQYIAEASLFIAVASMLAAFTIKKARDENGREITPTTKAKESSLVYHPAPFKCDIQPRSAHYSTLVSALPV</sequence>
<dbReference type="GO" id="GO:0020037">
    <property type="term" value="F:heme binding"/>
    <property type="evidence" value="ECO:0007669"/>
    <property type="project" value="InterPro"/>
</dbReference>
<keyword evidence="4 9" id="KW-0349">Heme</keyword>
<dbReference type="Pfam" id="PF00067">
    <property type="entry name" value="p450"/>
    <property type="match status" value="1"/>
</dbReference>
<gene>
    <name evidence="11" type="ORF">RHS01_07213</name>
</gene>
<keyword evidence="8" id="KW-0503">Monooxygenase</keyword>
<proteinExistence type="inferred from homology"/>
<dbReference type="GO" id="GO:0016705">
    <property type="term" value="F:oxidoreductase activity, acting on paired donors, with incorporation or reduction of molecular oxygen"/>
    <property type="evidence" value="ECO:0007669"/>
    <property type="project" value="InterPro"/>
</dbReference>
<evidence type="ECO:0000256" key="6">
    <source>
        <dbReference type="ARBA" id="ARBA00023002"/>
    </source>
</evidence>
<dbReference type="PRINTS" id="PR00463">
    <property type="entry name" value="EP450I"/>
</dbReference>
<comment type="cofactor">
    <cofactor evidence="1 9">
        <name>heme</name>
        <dbReference type="ChEBI" id="CHEBI:30413"/>
    </cofactor>
</comment>
<evidence type="ECO:0000256" key="4">
    <source>
        <dbReference type="ARBA" id="ARBA00022617"/>
    </source>
</evidence>
<keyword evidence="10" id="KW-0732">Signal</keyword>
<dbReference type="Proteomes" id="UP000614334">
    <property type="component" value="Unassembled WGS sequence"/>
</dbReference>
<dbReference type="CDD" id="cd11065">
    <property type="entry name" value="CYP64-like"/>
    <property type="match status" value="1"/>
</dbReference>
<feature type="signal peptide" evidence="10">
    <location>
        <begin position="1"/>
        <end position="23"/>
    </location>
</feature>
<evidence type="ECO:0000313" key="11">
    <source>
        <dbReference type="EMBL" id="KAF8752996.1"/>
    </source>
</evidence>
<evidence type="ECO:0000256" key="10">
    <source>
        <dbReference type="SAM" id="SignalP"/>
    </source>
</evidence>
<dbReference type="InterPro" id="IPR036396">
    <property type="entry name" value="Cyt_P450_sf"/>
</dbReference>
<evidence type="ECO:0000256" key="3">
    <source>
        <dbReference type="ARBA" id="ARBA00010617"/>
    </source>
</evidence>
<reference evidence="11" key="1">
    <citation type="submission" date="2020-09" db="EMBL/GenBank/DDBJ databases">
        <title>Comparative genome analyses of four rice-infecting Rhizoctonia solani isolates reveal extensive enrichment of homogalacturonan modification genes.</title>
        <authorList>
            <person name="Lee D.-Y."/>
            <person name="Jeon J."/>
            <person name="Kim K.-T."/>
            <person name="Cheong K."/>
            <person name="Song H."/>
            <person name="Choi G."/>
            <person name="Ko J."/>
            <person name="Opiyo S.O."/>
            <person name="Zuo S."/>
            <person name="Madhav S."/>
            <person name="Lee Y.-H."/>
            <person name="Wang G.-L."/>
        </authorList>
    </citation>
    <scope>NUCLEOTIDE SEQUENCE</scope>
    <source>
        <strain evidence="11">AG1-IA B2</strain>
    </source>
</reference>
<feature type="chain" id="PRO_5034201166" evidence="10">
    <location>
        <begin position="24"/>
        <end position="813"/>
    </location>
</feature>
<dbReference type="PANTHER" id="PTHR46300">
    <property type="entry name" value="P450, PUTATIVE (EUROFUNG)-RELATED-RELATED"/>
    <property type="match status" value="1"/>
</dbReference>
<organism evidence="11 12">
    <name type="scientific">Rhizoctonia solani</name>
    <dbReference type="NCBI Taxonomy" id="456999"/>
    <lineage>
        <taxon>Eukaryota</taxon>
        <taxon>Fungi</taxon>
        <taxon>Dikarya</taxon>
        <taxon>Basidiomycota</taxon>
        <taxon>Agaricomycotina</taxon>
        <taxon>Agaricomycetes</taxon>
        <taxon>Cantharellales</taxon>
        <taxon>Ceratobasidiaceae</taxon>
        <taxon>Rhizoctonia</taxon>
    </lineage>
</organism>
<evidence type="ECO:0000256" key="9">
    <source>
        <dbReference type="PIRSR" id="PIRSR602401-1"/>
    </source>
</evidence>
<evidence type="ECO:0000256" key="2">
    <source>
        <dbReference type="ARBA" id="ARBA00005179"/>
    </source>
</evidence>
<feature type="binding site" description="axial binding residue" evidence="9">
    <location>
        <position position="741"/>
    </location>
    <ligand>
        <name>heme</name>
        <dbReference type="ChEBI" id="CHEBI:30413"/>
    </ligand>
    <ligandPart>
        <name>Fe</name>
        <dbReference type="ChEBI" id="CHEBI:18248"/>
    </ligandPart>
</feature>
<dbReference type="InterPro" id="IPR017972">
    <property type="entry name" value="Cyt_P450_CS"/>
</dbReference>
<dbReference type="SUPFAM" id="SSF48264">
    <property type="entry name" value="Cytochrome P450"/>
    <property type="match status" value="1"/>
</dbReference>
<dbReference type="InterPro" id="IPR050364">
    <property type="entry name" value="Cytochrome_P450_fung"/>
</dbReference>
<evidence type="ECO:0000256" key="5">
    <source>
        <dbReference type="ARBA" id="ARBA00022723"/>
    </source>
</evidence>
<comment type="caution">
    <text evidence="11">The sequence shown here is derived from an EMBL/GenBank/DDBJ whole genome shotgun (WGS) entry which is preliminary data.</text>
</comment>
<keyword evidence="7 9" id="KW-0408">Iron</keyword>
<dbReference type="PROSITE" id="PS00086">
    <property type="entry name" value="CYTOCHROME_P450"/>
    <property type="match status" value="1"/>
</dbReference>
<evidence type="ECO:0000313" key="12">
    <source>
        <dbReference type="Proteomes" id="UP000614334"/>
    </source>
</evidence>
<dbReference type="PANTHER" id="PTHR46300:SF7">
    <property type="entry name" value="P450, PUTATIVE (EUROFUNG)-RELATED"/>
    <property type="match status" value="1"/>
</dbReference>
<keyword evidence="6" id="KW-0560">Oxidoreductase</keyword>
<dbReference type="GO" id="GO:0004497">
    <property type="term" value="F:monooxygenase activity"/>
    <property type="evidence" value="ECO:0007669"/>
    <property type="project" value="UniProtKB-KW"/>
</dbReference>
<dbReference type="AlphaFoldDB" id="A0A8H7I9C0"/>
<comment type="similarity">
    <text evidence="3">Belongs to the cytochrome P450 family.</text>
</comment>
<evidence type="ECO:0000256" key="7">
    <source>
        <dbReference type="ARBA" id="ARBA00023004"/>
    </source>
</evidence>
<comment type="pathway">
    <text evidence="2">Secondary metabolite biosynthesis.</text>
</comment>
<dbReference type="InterPro" id="IPR001128">
    <property type="entry name" value="Cyt_P450"/>
</dbReference>
<dbReference type="InterPro" id="IPR002401">
    <property type="entry name" value="Cyt_P450_E_grp-I"/>
</dbReference>
<keyword evidence="5 9" id="KW-0479">Metal-binding</keyword>
<evidence type="ECO:0000256" key="1">
    <source>
        <dbReference type="ARBA" id="ARBA00001971"/>
    </source>
</evidence>
<dbReference type="EMBL" id="JACYCF010000014">
    <property type="protein sequence ID" value="KAF8752996.1"/>
    <property type="molecule type" value="Genomic_DNA"/>
</dbReference>
<name>A0A8H7I9C0_9AGAM</name>
<dbReference type="GO" id="GO:0005506">
    <property type="term" value="F:iron ion binding"/>
    <property type="evidence" value="ECO:0007669"/>
    <property type="project" value="InterPro"/>
</dbReference>
<dbReference type="Gene3D" id="1.10.630.10">
    <property type="entry name" value="Cytochrome P450"/>
    <property type="match status" value="1"/>
</dbReference>